<dbReference type="EMBL" id="DVHA01000224">
    <property type="protein sequence ID" value="HIR61312.1"/>
    <property type="molecule type" value="Genomic_DNA"/>
</dbReference>
<reference evidence="5" key="1">
    <citation type="submission" date="2020-10" db="EMBL/GenBank/DDBJ databases">
        <authorList>
            <person name="Gilroy R."/>
        </authorList>
    </citation>
    <scope>NUCLEOTIDE SEQUENCE</scope>
    <source>
        <strain evidence="5">CHK189-12415</strain>
    </source>
</reference>
<dbReference type="PANTHER" id="PTHR42756:SF1">
    <property type="entry name" value="TRANSCRIPTIONAL REPRESSOR OF EMRAB OPERON"/>
    <property type="match status" value="1"/>
</dbReference>
<dbReference type="InterPro" id="IPR036388">
    <property type="entry name" value="WH-like_DNA-bd_sf"/>
</dbReference>
<evidence type="ECO:0000256" key="1">
    <source>
        <dbReference type="ARBA" id="ARBA00023015"/>
    </source>
</evidence>
<evidence type="ECO:0000259" key="4">
    <source>
        <dbReference type="PROSITE" id="PS50995"/>
    </source>
</evidence>
<dbReference type="InterPro" id="IPR000835">
    <property type="entry name" value="HTH_MarR-typ"/>
</dbReference>
<dbReference type="GO" id="GO:0003700">
    <property type="term" value="F:DNA-binding transcription factor activity"/>
    <property type="evidence" value="ECO:0007669"/>
    <property type="project" value="InterPro"/>
</dbReference>
<proteinExistence type="predicted"/>
<evidence type="ECO:0000313" key="6">
    <source>
        <dbReference type="Proteomes" id="UP000824241"/>
    </source>
</evidence>
<evidence type="ECO:0000256" key="3">
    <source>
        <dbReference type="ARBA" id="ARBA00023163"/>
    </source>
</evidence>
<sequence length="152" mass="17361">MDPSQRKITKIARNAANFSQRQLKAFGLGTSEYDVLHCIRKNPGIILFEICGELGMEKSAAAHCIASLEAKGYICRKTDPEDKRRKQLFPLEKADELKDQRASREADFYAWLMEDIPPEKLGVFLEVLDTIYQKSKDARHTQYRDVAVPEKG</sequence>
<dbReference type="PANTHER" id="PTHR42756">
    <property type="entry name" value="TRANSCRIPTIONAL REGULATOR, MARR"/>
    <property type="match status" value="1"/>
</dbReference>
<dbReference type="AlphaFoldDB" id="A0A9D1J554"/>
<name>A0A9D1J554_9FIRM</name>
<dbReference type="InterPro" id="IPR036390">
    <property type="entry name" value="WH_DNA-bd_sf"/>
</dbReference>
<feature type="domain" description="HTH marR-type" evidence="4">
    <location>
        <begin position="1"/>
        <end position="133"/>
    </location>
</feature>
<protein>
    <submittedName>
        <fullName evidence="5">MarR family transcriptional regulator</fullName>
    </submittedName>
</protein>
<accession>A0A9D1J554</accession>
<dbReference type="SUPFAM" id="SSF46785">
    <property type="entry name" value="Winged helix' DNA-binding domain"/>
    <property type="match status" value="1"/>
</dbReference>
<dbReference type="GO" id="GO:0003677">
    <property type="term" value="F:DNA binding"/>
    <property type="evidence" value="ECO:0007669"/>
    <property type="project" value="UniProtKB-KW"/>
</dbReference>
<keyword evidence="1" id="KW-0805">Transcription regulation</keyword>
<dbReference type="Pfam" id="PF01047">
    <property type="entry name" value="MarR"/>
    <property type="match status" value="1"/>
</dbReference>
<organism evidence="5 6">
    <name type="scientific">Candidatus Faecivivens stercoravium</name>
    <dbReference type="NCBI Taxonomy" id="2840803"/>
    <lineage>
        <taxon>Bacteria</taxon>
        <taxon>Bacillati</taxon>
        <taxon>Bacillota</taxon>
        <taxon>Clostridia</taxon>
        <taxon>Eubacteriales</taxon>
        <taxon>Oscillospiraceae</taxon>
        <taxon>Oscillospiraceae incertae sedis</taxon>
        <taxon>Candidatus Faecivivens</taxon>
    </lineage>
</organism>
<evidence type="ECO:0000313" key="5">
    <source>
        <dbReference type="EMBL" id="HIR61312.1"/>
    </source>
</evidence>
<dbReference type="Gene3D" id="1.10.10.10">
    <property type="entry name" value="Winged helix-like DNA-binding domain superfamily/Winged helix DNA-binding domain"/>
    <property type="match status" value="1"/>
</dbReference>
<gene>
    <name evidence="5" type="ORF">IAB37_07050</name>
</gene>
<dbReference type="Proteomes" id="UP000824241">
    <property type="component" value="Unassembled WGS sequence"/>
</dbReference>
<dbReference type="SMART" id="SM00347">
    <property type="entry name" value="HTH_MARR"/>
    <property type="match status" value="1"/>
</dbReference>
<comment type="caution">
    <text evidence="5">The sequence shown here is derived from an EMBL/GenBank/DDBJ whole genome shotgun (WGS) entry which is preliminary data.</text>
</comment>
<dbReference type="PROSITE" id="PS50995">
    <property type="entry name" value="HTH_MARR_2"/>
    <property type="match status" value="1"/>
</dbReference>
<reference evidence="5" key="2">
    <citation type="journal article" date="2021" name="PeerJ">
        <title>Extensive microbial diversity within the chicken gut microbiome revealed by metagenomics and culture.</title>
        <authorList>
            <person name="Gilroy R."/>
            <person name="Ravi A."/>
            <person name="Getino M."/>
            <person name="Pursley I."/>
            <person name="Horton D.L."/>
            <person name="Alikhan N.F."/>
            <person name="Baker D."/>
            <person name="Gharbi K."/>
            <person name="Hall N."/>
            <person name="Watson M."/>
            <person name="Adriaenssens E.M."/>
            <person name="Foster-Nyarko E."/>
            <person name="Jarju S."/>
            <person name="Secka A."/>
            <person name="Antonio M."/>
            <person name="Oren A."/>
            <person name="Chaudhuri R.R."/>
            <person name="La Ragione R."/>
            <person name="Hildebrand F."/>
            <person name="Pallen M.J."/>
        </authorList>
    </citation>
    <scope>NUCLEOTIDE SEQUENCE</scope>
    <source>
        <strain evidence="5">CHK189-12415</strain>
    </source>
</reference>
<keyword evidence="3" id="KW-0804">Transcription</keyword>
<keyword evidence="2" id="KW-0238">DNA-binding</keyword>
<evidence type="ECO:0000256" key="2">
    <source>
        <dbReference type="ARBA" id="ARBA00023125"/>
    </source>
</evidence>